<accession>A0A1I6AZC7</accession>
<feature type="domain" description="GAF" evidence="1">
    <location>
        <begin position="78"/>
        <end position="222"/>
    </location>
</feature>
<protein>
    <submittedName>
        <fullName evidence="2">GAF domain-containing protein</fullName>
    </submittedName>
</protein>
<dbReference type="STRING" id="1227077.SAMN04515668_4081"/>
<name>A0A1I6AZC7_HYMAR</name>
<dbReference type="PANTHER" id="PTHR43102:SF2">
    <property type="entry name" value="GAF DOMAIN-CONTAINING PROTEIN"/>
    <property type="match status" value="1"/>
</dbReference>
<dbReference type="InterPro" id="IPR029016">
    <property type="entry name" value="GAF-like_dom_sf"/>
</dbReference>
<dbReference type="OrthoDB" id="9811889at2"/>
<dbReference type="InterPro" id="IPR003018">
    <property type="entry name" value="GAF"/>
</dbReference>
<evidence type="ECO:0000313" key="3">
    <source>
        <dbReference type="Proteomes" id="UP000199029"/>
    </source>
</evidence>
<dbReference type="SMART" id="SM00065">
    <property type="entry name" value="GAF"/>
    <property type="match status" value="1"/>
</dbReference>
<keyword evidence="3" id="KW-1185">Reference proteome</keyword>
<dbReference type="AlphaFoldDB" id="A0A1I6AZC7"/>
<dbReference type="PANTHER" id="PTHR43102">
    <property type="entry name" value="SLR1143 PROTEIN"/>
    <property type="match status" value="1"/>
</dbReference>
<dbReference type="Pfam" id="PF01590">
    <property type="entry name" value="GAF"/>
    <property type="match status" value="1"/>
</dbReference>
<dbReference type="Proteomes" id="UP000199029">
    <property type="component" value="Unassembled WGS sequence"/>
</dbReference>
<reference evidence="3" key="1">
    <citation type="submission" date="2016-10" db="EMBL/GenBank/DDBJ databases">
        <authorList>
            <person name="Varghese N."/>
            <person name="Submissions S."/>
        </authorList>
    </citation>
    <scope>NUCLEOTIDE SEQUENCE [LARGE SCALE GENOMIC DNA]</scope>
    <source>
        <strain evidence="3">OR362-8,ATCC BAA-1266,JCM 13504</strain>
    </source>
</reference>
<sequence length="284" mass="31068">MRAPHRIKPATCETLGQLRRYTSAVAERQAARFARQDPPFHHYVPLSHILSSTPTPLIPANDAARLQELERYKLLDASSEKVLDDVVAAAARLFRVSNALLSIVQENEVLIKAPYNLPVPIERIPREQSLCSATILQDDTAVFEDLNQASAPGIDISLIQQLGLRFYAGHNLRTAEGHNIGTLCLYDGPPRQFSPVERKLLATFAGLVMRLLELRRILGAHAGSTAMLWSFIYKAIGEQLARLIALAERAAPGPGVPLSAATAKEAGDIVGIIDQFVAATLRRT</sequence>
<evidence type="ECO:0000313" key="2">
    <source>
        <dbReference type="EMBL" id="SFQ74020.1"/>
    </source>
</evidence>
<dbReference type="Gene3D" id="3.30.450.40">
    <property type="match status" value="1"/>
</dbReference>
<organism evidence="2 3">
    <name type="scientific">Hymenobacter arizonensis</name>
    <name type="common">Siccationidurans arizonensis</name>
    <dbReference type="NCBI Taxonomy" id="1227077"/>
    <lineage>
        <taxon>Bacteria</taxon>
        <taxon>Pseudomonadati</taxon>
        <taxon>Bacteroidota</taxon>
        <taxon>Cytophagia</taxon>
        <taxon>Cytophagales</taxon>
        <taxon>Hymenobacteraceae</taxon>
        <taxon>Hymenobacter</taxon>
    </lineage>
</organism>
<dbReference type="SUPFAM" id="SSF55781">
    <property type="entry name" value="GAF domain-like"/>
    <property type="match status" value="1"/>
</dbReference>
<gene>
    <name evidence="2" type="ORF">SAMN04515668_4081</name>
</gene>
<dbReference type="EMBL" id="FOXS01000006">
    <property type="protein sequence ID" value="SFQ74020.1"/>
    <property type="molecule type" value="Genomic_DNA"/>
</dbReference>
<proteinExistence type="predicted"/>
<evidence type="ECO:0000259" key="1">
    <source>
        <dbReference type="SMART" id="SM00065"/>
    </source>
</evidence>